<comment type="caution">
    <text evidence="2">The sequence shown here is derived from an EMBL/GenBank/DDBJ whole genome shotgun (WGS) entry which is preliminary data.</text>
</comment>
<dbReference type="GO" id="GO:0042147">
    <property type="term" value="P:retrograde transport, endosome to Golgi"/>
    <property type="evidence" value="ECO:0007669"/>
    <property type="project" value="InterPro"/>
</dbReference>
<name>A0AAU9IQM9_9CILI</name>
<dbReference type="Pfam" id="PF00566">
    <property type="entry name" value="RabGAP-TBC"/>
    <property type="match status" value="1"/>
</dbReference>
<dbReference type="Gene3D" id="1.10.472.80">
    <property type="entry name" value="Ypt/Rab-GAP domain of gyp1p, domain 3"/>
    <property type="match status" value="1"/>
</dbReference>
<proteinExistence type="predicted"/>
<dbReference type="PROSITE" id="PS50086">
    <property type="entry name" value="TBC_RABGAP"/>
    <property type="match status" value="1"/>
</dbReference>
<dbReference type="GO" id="GO:0005802">
    <property type="term" value="C:trans-Golgi network"/>
    <property type="evidence" value="ECO:0007669"/>
    <property type="project" value="TreeGrafter"/>
</dbReference>
<accession>A0AAU9IQM9</accession>
<dbReference type="GO" id="GO:0099041">
    <property type="term" value="P:vesicle tethering to Golgi"/>
    <property type="evidence" value="ECO:0007669"/>
    <property type="project" value="TreeGrafter"/>
</dbReference>
<evidence type="ECO:0000259" key="1">
    <source>
        <dbReference type="PROSITE" id="PS50086"/>
    </source>
</evidence>
<dbReference type="PANTHER" id="PTHR13297">
    <property type="entry name" value="TBC1 DOMAIN FAMILY MEMBER 23-RELATED"/>
    <property type="match status" value="1"/>
</dbReference>
<evidence type="ECO:0000313" key="3">
    <source>
        <dbReference type="Proteomes" id="UP001162131"/>
    </source>
</evidence>
<dbReference type="InterPro" id="IPR039755">
    <property type="entry name" value="TBC1D23"/>
</dbReference>
<reference evidence="2" key="1">
    <citation type="submission" date="2021-09" db="EMBL/GenBank/DDBJ databases">
        <authorList>
            <consortium name="AG Swart"/>
            <person name="Singh M."/>
            <person name="Singh A."/>
            <person name="Seah K."/>
            <person name="Emmerich C."/>
        </authorList>
    </citation>
    <scope>NUCLEOTIDE SEQUENCE</scope>
    <source>
        <strain evidence="2">ATCC30299</strain>
    </source>
</reference>
<dbReference type="AlphaFoldDB" id="A0AAU9IQM9"/>
<dbReference type="GO" id="GO:0005829">
    <property type="term" value="C:cytosol"/>
    <property type="evidence" value="ECO:0007669"/>
    <property type="project" value="GOC"/>
</dbReference>
<evidence type="ECO:0000313" key="2">
    <source>
        <dbReference type="EMBL" id="CAG9316036.1"/>
    </source>
</evidence>
<feature type="domain" description="Rab-GAP TBC" evidence="1">
    <location>
        <begin position="1"/>
        <end position="185"/>
    </location>
</feature>
<dbReference type="PANTHER" id="PTHR13297:SF5">
    <property type="entry name" value="TBC1 DOMAIN FAMILY MEMBER 23"/>
    <property type="match status" value="1"/>
</dbReference>
<protein>
    <recommendedName>
        <fullName evidence="1">Rab-GAP TBC domain-containing protein</fullName>
    </recommendedName>
</protein>
<dbReference type="EMBL" id="CAJZBQ010000015">
    <property type="protein sequence ID" value="CAG9316036.1"/>
    <property type="molecule type" value="Genomic_DNA"/>
</dbReference>
<sequence>MEEENSPQFNVENFLLLLCPEAIEEFTIEAELDLPNQRIIKTDSERTRSKILTNEEKTNLEILLTKFCKEEKTSYKQGMNEIMAPFLILHRQGIPLYMVYTYFKKFVNWFLPTMFVDKSFRPLQGFFVIFKLLLRYHEPWISNFFQTNSISPEFFATSWFLTAFAGKISNFEIIYKVWEEMIVENDRLFPCYVGIAFLIHFKAQIMVNKDNIIQQSISQIMLENNEDYEKIIQIAKKLKNNMPFSIRQKLASIDIFNLETINSTLDVLSNQYCLTATPRDVLEVIFPEKKTCSCAEFQCVCKEETYKTPILLLDCRPKAQQKHGIFPNSASIDTKIYEDEEILNEIPDNYVELRGIYHIFLLGDKEFQGSGFEMEHGASISNDQCQIMMENLLEIFISKGFPHVSIIEGGFKECHNLCMKYSLKIDNHKNSNCPYCIYTRSPSKIREKIKKIKKAVRNKAHFLSTAVKTIKNSFAASGDDTNKRRTIAIEQNSQKWDEIRYFSCKNYDKSTKSFSEEIFSFLVARDELILFKNSERKSERNVQTRIKITDLIRVTSKTKQKNRVTFFFVKDKQPLRLVISNENTPNECVELIMKYISLIGNDARCNN</sequence>
<gene>
    <name evidence="2" type="ORF">BSTOLATCC_MIC15480</name>
</gene>
<dbReference type="Proteomes" id="UP001162131">
    <property type="component" value="Unassembled WGS sequence"/>
</dbReference>
<organism evidence="2 3">
    <name type="scientific">Blepharisma stoltei</name>
    <dbReference type="NCBI Taxonomy" id="1481888"/>
    <lineage>
        <taxon>Eukaryota</taxon>
        <taxon>Sar</taxon>
        <taxon>Alveolata</taxon>
        <taxon>Ciliophora</taxon>
        <taxon>Postciliodesmatophora</taxon>
        <taxon>Heterotrichea</taxon>
        <taxon>Heterotrichida</taxon>
        <taxon>Blepharismidae</taxon>
        <taxon>Blepharisma</taxon>
    </lineage>
</organism>
<dbReference type="SUPFAM" id="SSF47923">
    <property type="entry name" value="Ypt/Rab-GAP domain of gyp1p"/>
    <property type="match status" value="2"/>
</dbReference>
<keyword evidence="3" id="KW-1185">Reference proteome</keyword>
<dbReference type="InterPro" id="IPR000195">
    <property type="entry name" value="Rab-GAP-TBC_dom"/>
</dbReference>
<dbReference type="InterPro" id="IPR035969">
    <property type="entry name" value="Rab-GAP_TBC_sf"/>
</dbReference>